<evidence type="ECO:0000256" key="5">
    <source>
        <dbReference type="ARBA" id="ARBA00023135"/>
    </source>
</evidence>
<gene>
    <name evidence="9" type="ORF">JI435_027090</name>
</gene>
<comment type="similarity">
    <text evidence="2 7">Belongs to the SRP14 family.</text>
</comment>
<dbReference type="PANTHER" id="PTHR12013">
    <property type="entry name" value="SIGNAL RECOGNITION PARTICLE 14 KD PROTEIN"/>
    <property type="match status" value="1"/>
</dbReference>
<evidence type="ECO:0000256" key="4">
    <source>
        <dbReference type="ARBA" id="ARBA00022884"/>
    </source>
</evidence>
<name>A0A7U2EXS3_PHANO</name>
<keyword evidence="5 7" id="KW-0733">Signal recognition particle</keyword>
<evidence type="ECO:0000256" key="8">
    <source>
        <dbReference type="SAM" id="MobiDB-lite"/>
    </source>
</evidence>
<dbReference type="InterPro" id="IPR009018">
    <property type="entry name" value="Signal_recog_particle_SRP9/14"/>
</dbReference>
<accession>A0A7U2EXS3</accession>
<dbReference type="RefSeq" id="XP_001793306.1">
    <property type="nucleotide sequence ID" value="XM_001793254.1"/>
</dbReference>
<dbReference type="KEGG" id="pno:SNOG_02709"/>
<comment type="function">
    <text evidence="7">Component of the signal recognition particle (SRP) complex, a ribonucleoprotein complex that mediates the cotranslational targeting of secretory and membrane proteins to the endoplasmic reticulum (ER).</text>
</comment>
<reference evidence="10" key="1">
    <citation type="journal article" date="2021" name="BMC Genomics">
        <title>Chromosome-level genome assembly and manually-curated proteome of model necrotroph Parastagonospora nodorum Sn15 reveals a genome-wide trove of candidate effector homologs, and redundancy of virulence-related functions within an accessory chromosome.</title>
        <authorList>
            <person name="Bertazzoni S."/>
            <person name="Jones D.A.B."/>
            <person name="Phan H.T."/>
            <person name="Tan K.-C."/>
            <person name="Hane J.K."/>
        </authorList>
    </citation>
    <scope>NUCLEOTIDE SEQUENCE [LARGE SCALE GENOMIC DNA]</scope>
    <source>
        <strain evidence="10">SN15 / ATCC MYA-4574 / FGSC 10173)</strain>
    </source>
</reference>
<dbReference type="InterPro" id="IPR003210">
    <property type="entry name" value="Signal_recog_particle_SRP14"/>
</dbReference>
<dbReference type="AlphaFoldDB" id="A0A7U2EXS3"/>
<evidence type="ECO:0000313" key="9">
    <source>
        <dbReference type="EMBL" id="QRC94974.1"/>
    </source>
</evidence>
<keyword evidence="4 7" id="KW-0694">RNA-binding</keyword>
<feature type="region of interest" description="Disordered" evidence="8">
    <location>
        <begin position="116"/>
        <end position="138"/>
    </location>
</feature>
<dbReference type="Proteomes" id="UP000663193">
    <property type="component" value="Chromosome 5"/>
</dbReference>
<dbReference type="SUPFAM" id="SSF54762">
    <property type="entry name" value="Signal recognition particle alu RNA binding heterodimer, SRP9/14"/>
    <property type="match status" value="1"/>
</dbReference>
<dbReference type="GO" id="GO:0030942">
    <property type="term" value="F:endoplasmic reticulum signal peptide binding"/>
    <property type="evidence" value="ECO:0007669"/>
    <property type="project" value="UniProtKB-UniRule"/>
</dbReference>
<dbReference type="GO" id="GO:0005786">
    <property type="term" value="C:signal recognition particle, endoplasmic reticulum targeting"/>
    <property type="evidence" value="ECO:0007669"/>
    <property type="project" value="UniProtKB-UniRule"/>
</dbReference>
<proteinExistence type="inferred from homology"/>
<comment type="subcellular location">
    <subcellularLocation>
        <location evidence="1 7">Cytoplasm</location>
    </subcellularLocation>
</comment>
<dbReference type="OrthoDB" id="19209at2759"/>
<feature type="compositionally biased region" description="Basic residues" evidence="8">
    <location>
        <begin position="119"/>
        <end position="138"/>
    </location>
</feature>
<dbReference type="GO" id="GO:0008312">
    <property type="term" value="F:7S RNA binding"/>
    <property type="evidence" value="ECO:0007669"/>
    <property type="project" value="UniProtKB-UniRule"/>
</dbReference>
<dbReference type="FunFam" id="3.30.720.10:FF:000006">
    <property type="entry name" value="Signal recognition particle 14kD protein, putative"/>
    <property type="match status" value="1"/>
</dbReference>
<dbReference type="Pfam" id="PF02290">
    <property type="entry name" value="SRP14"/>
    <property type="match status" value="1"/>
</dbReference>
<organism evidence="9 10">
    <name type="scientific">Phaeosphaeria nodorum (strain SN15 / ATCC MYA-4574 / FGSC 10173)</name>
    <name type="common">Glume blotch fungus</name>
    <name type="synonym">Parastagonospora nodorum</name>
    <dbReference type="NCBI Taxonomy" id="321614"/>
    <lineage>
        <taxon>Eukaryota</taxon>
        <taxon>Fungi</taxon>
        <taxon>Dikarya</taxon>
        <taxon>Ascomycota</taxon>
        <taxon>Pezizomycotina</taxon>
        <taxon>Dothideomycetes</taxon>
        <taxon>Pleosporomycetidae</taxon>
        <taxon>Pleosporales</taxon>
        <taxon>Pleosporineae</taxon>
        <taxon>Phaeosphaeriaceae</taxon>
        <taxon>Parastagonospora</taxon>
    </lineage>
</organism>
<protein>
    <recommendedName>
        <fullName evidence="7">Signal recognition particle subunit SRP14</fullName>
    </recommendedName>
    <alternativeName>
        <fullName evidence="7">Signal recognition particle 14 kDa protein</fullName>
    </alternativeName>
</protein>
<evidence type="ECO:0000256" key="1">
    <source>
        <dbReference type="ARBA" id="ARBA00004496"/>
    </source>
</evidence>
<dbReference type="Gene3D" id="3.30.720.10">
    <property type="entry name" value="Signal recognition particle alu RNA binding heterodimer, srp9/1"/>
    <property type="match status" value="1"/>
</dbReference>
<evidence type="ECO:0000256" key="3">
    <source>
        <dbReference type="ARBA" id="ARBA00022490"/>
    </source>
</evidence>
<evidence type="ECO:0000313" key="10">
    <source>
        <dbReference type="Proteomes" id="UP000663193"/>
    </source>
</evidence>
<dbReference type="GO" id="GO:0006614">
    <property type="term" value="P:SRP-dependent cotranslational protein targeting to membrane"/>
    <property type="evidence" value="ECO:0007669"/>
    <property type="project" value="UniProtKB-UniRule"/>
</dbReference>
<keyword evidence="3 7" id="KW-0963">Cytoplasm</keyword>
<dbReference type="VEuPathDB" id="FungiDB:JI435_027090"/>
<keyword evidence="6 7" id="KW-0687">Ribonucleoprotein</keyword>
<evidence type="ECO:0000256" key="7">
    <source>
        <dbReference type="RuleBase" id="RU368100"/>
    </source>
</evidence>
<evidence type="ECO:0000256" key="2">
    <source>
        <dbReference type="ARBA" id="ARBA00010349"/>
    </source>
</evidence>
<dbReference type="EMBL" id="CP069027">
    <property type="protein sequence ID" value="QRC94974.1"/>
    <property type="molecule type" value="Genomic_DNA"/>
</dbReference>
<comment type="subunit">
    <text evidence="7">Component of a fungal signal recognition particle (SRP) complex that consists of a 7SL RNA molecule (scR1) and at least six protein subunits: SRP72, SRP68, SRP54, SEC65, SRP21 and SRP14.</text>
</comment>
<keyword evidence="10" id="KW-1185">Reference proteome</keyword>
<evidence type="ECO:0000256" key="6">
    <source>
        <dbReference type="ARBA" id="ARBA00023274"/>
    </source>
</evidence>
<sequence length="138" mass="15599">MGREHLSNEEFFAQLGNLFEHNRKKGHGTVYLTQKRLAFDSASVPPSPQKVADDPLWDTHPETPLPILIRAHNNKSDKKAGTDRKDVDKIVLSTVVKPDDLDGFYVRYAEACKTGMSGLKKRDRKKGKKDKKKKKVAV</sequence>
<dbReference type="OMA" id="NAPNPKT"/>